<organism evidence="1 2">
    <name type="scientific">Malus baccata</name>
    <name type="common">Siberian crab apple</name>
    <name type="synonym">Pyrus baccata</name>
    <dbReference type="NCBI Taxonomy" id="106549"/>
    <lineage>
        <taxon>Eukaryota</taxon>
        <taxon>Viridiplantae</taxon>
        <taxon>Streptophyta</taxon>
        <taxon>Embryophyta</taxon>
        <taxon>Tracheophyta</taxon>
        <taxon>Spermatophyta</taxon>
        <taxon>Magnoliopsida</taxon>
        <taxon>eudicotyledons</taxon>
        <taxon>Gunneridae</taxon>
        <taxon>Pentapetalae</taxon>
        <taxon>rosids</taxon>
        <taxon>fabids</taxon>
        <taxon>Rosales</taxon>
        <taxon>Rosaceae</taxon>
        <taxon>Amygdaloideae</taxon>
        <taxon>Maleae</taxon>
        <taxon>Malus</taxon>
    </lineage>
</organism>
<dbReference type="EMBL" id="VIEB01000591">
    <property type="protein sequence ID" value="TQD85566.1"/>
    <property type="molecule type" value="Genomic_DNA"/>
</dbReference>
<reference evidence="1 2" key="1">
    <citation type="journal article" date="2019" name="G3 (Bethesda)">
        <title>Sequencing of a Wild Apple (Malus baccata) Genome Unravels the Differences Between Cultivated and Wild Apple Species Regarding Disease Resistance and Cold Tolerance.</title>
        <authorList>
            <person name="Chen X."/>
        </authorList>
    </citation>
    <scope>NUCLEOTIDE SEQUENCE [LARGE SCALE GENOMIC DNA]</scope>
    <source>
        <strain evidence="2">cv. Shandingzi</strain>
        <tissue evidence="1">Leaves</tissue>
    </source>
</reference>
<dbReference type="AlphaFoldDB" id="A0A540LGH2"/>
<evidence type="ECO:0000313" key="2">
    <source>
        <dbReference type="Proteomes" id="UP000315295"/>
    </source>
</evidence>
<keyword evidence="2" id="KW-1185">Reference proteome</keyword>
<gene>
    <name evidence="1" type="ORF">C1H46_028878</name>
</gene>
<name>A0A540LGH2_MALBA</name>
<dbReference type="Proteomes" id="UP000315295">
    <property type="component" value="Unassembled WGS sequence"/>
</dbReference>
<protein>
    <submittedName>
        <fullName evidence="1">Uncharacterized protein</fullName>
    </submittedName>
</protein>
<comment type="caution">
    <text evidence="1">The sequence shown here is derived from an EMBL/GenBank/DDBJ whole genome shotgun (WGS) entry which is preliminary data.</text>
</comment>
<sequence length="71" mass="7943">MVTSSLVSAANEKRGECAYVSAFLGTEEIAYGKVTSSLICLQGFMPNCQYCNETFIELKCNILFMRKMCVR</sequence>
<proteinExistence type="predicted"/>
<evidence type="ECO:0000313" key="1">
    <source>
        <dbReference type="EMBL" id="TQD85566.1"/>
    </source>
</evidence>
<accession>A0A540LGH2</accession>